<sequence length="940" mass="103673">MHKADDWDLLVSEDVASALTKISERDKYIGQESLMGSAVSLEYICTRPALNFLKGKGLFPCRRVFLSERCLGQTEQCLGETLSDVLGGLVGRHTTWTERMLAPAQYLHRHLGQGKSGTASDTDTDTPRSIQKVASTDYIADIILHQPWAVIRATFATSGSMSHIAEQTQGGLSRQNSAPCLAGSREDLTEGSEGDGCSIGGVTQVIAVDGDSNAPAPLALCFRDSDMSDGLDEQTQTQSLEVEVDAMVESESESGAQTLPVVDALPVYSPSRLDRWRARRRERLAEKKRERERKRRVPRRRNMELPCPDIQTLDSQLLDDLEGVHESASLPCRLSGTALDELTDAVWNRGSISPGRRLLLTIRSIPQVFKMSCDQNLCNTSVFMVMHTLVKIYRKRYALWALTTCQVLMSVACLILRRNLMANPPKPLVVLLQDSVFSRTWDLFYDGLLLHTVFMVARFFTFPYTCKVWADSLLRLLEQAFFSEGSGQITAYSRIRKEYRKINISKVATQVAVMLLVVIPCRWCSMLTSRGQELGIGSMSKLGSFGMLSSVMMLNESVISLFVLNDVDSVVVVCINLLMCPPMAVYLLRLSRESSLVFLPTLMVTLFSLIVSINQVANMCVSVRQLVETVAGQTLVGRVASGRYFSRILSPVIAGAAGLFDVQGAIYEKAALRFVAKNRDKPTPPGVEGTVLVSMLYDQVVDLTKRLGDGISTPLPETQGFISAYYQGLTADSAANSPTNKSCEFPEEPDSPLRVRVREVLTLFRGWYPLSVSATSDRRGSDAASTTPSVSMNSISETSATPVPGTFKVKGLRGRIATVHQVPGECVLPGQDMMEDRDLLPPDAIEVSDTEESVDISVSERTLQKDRDTKELMRRHEISFFPLCVYVKLDIVGFTTFCQSQSSNHVVSTLKQLFTGLDDLVLREAGIGVTKVKTVGDAYE</sequence>
<evidence type="ECO:0000256" key="2">
    <source>
        <dbReference type="SAM" id="Phobius"/>
    </source>
</evidence>
<protein>
    <recommendedName>
        <fullName evidence="3">Guanylate cyclase domain-containing protein</fullName>
    </recommendedName>
</protein>
<feature type="compositionally biased region" description="Polar residues" evidence="1">
    <location>
        <begin position="783"/>
        <end position="798"/>
    </location>
</feature>
<comment type="caution">
    <text evidence="4">The sequence shown here is derived from an EMBL/GenBank/DDBJ whole genome shotgun (WGS) entry which is preliminary data.</text>
</comment>
<dbReference type="EMBL" id="BDIP01002359">
    <property type="protein sequence ID" value="GIQ86169.1"/>
    <property type="molecule type" value="Genomic_DNA"/>
</dbReference>
<dbReference type="PROSITE" id="PS50125">
    <property type="entry name" value="GUANYLATE_CYCLASE_2"/>
    <property type="match status" value="1"/>
</dbReference>
<dbReference type="AlphaFoldDB" id="A0A9K3CZB5"/>
<dbReference type="Proteomes" id="UP000265618">
    <property type="component" value="Unassembled WGS sequence"/>
</dbReference>
<keyword evidence="2" id="KW-0472">Membrane</keyword>
<feature type="compositionally biased region" description="Polar residues" evidence="1">
    <location>
        <begin position="168"/>
        <end position="178"/>
    </location>
</feature>
<feature type="transmembrane region" description="Helical" evidence="2">
    <location>
        <begin position="595"/>
        <end position="613"/>
    </location>
</feature>
<dbReference type="GO" id="GO:0009190">
    <property type="term" value="P:cyclic nucleotide biosynthetic process"/>
    <property type="evidence" value="ECO:0007669"/>
    <property type="project" value="InterPro"/>
</dbReference>
<reference evidence="4 5" key="1">
    <citation type="journal article" date="2018" name="PLoS ONE">
        <title>The draft genome of Kipferlia bialata reveals reductive genome evolution in fornicate parasites.</title>
        <authorList>
            <person name="Tanifuji G."/>
            <person name="Takabayashi S."/>
            <person name="Kume K."/>
            <person name="Takagi M."/>
            <person name="Nakayama T."/>
            <person name="Kamikawa R."/>
            <person name="Inagaki Y."/>
            <person name="Hashimoto T."/>
        </authorList>
    </citation>
    <scope>NUCLEOTIDE SEQUENCE [LARGE SCALE GENOMIC DNA]</scope>
    <source>
        <strain evidence="4">NY0173</strain>
    </source>
</reference>
<feature type="transmembrane region" description="Helical" evidence="2">
    <location>
        <begin position="397"/>
        <end position="416"/>
    </location>
</feature>
<evidence type="ECO:0000313" key="5">
    <source>
        <dbReference type="Proteomes" id="UP000265618"/>
    </source>
</evidence>
<feature type="region of interest" description="Disordered" evidence="1">
    <location>
        <begin position="168"/>
        <end position="195"/>
    </location>
</feature>
<feature type="transmembrane region" description="Helical" evidence="2">
    <location>
        <begin position="570"/>
        <end position="588"/>
    </location>
</feature>
<evidence type="ECO:0000259" key="3">
    <source>
        <dbReference type="PROSITE" id="PS50125"/>
    </source>
</evidence>
<feature type="transmembrane region" description="Helical" evidence="2">
    <location>
        <begin position="545"/>
        <end position="564"/>
    </location>
</feature>
<keyword evidence="2" id="KW-1133">Transmembrane helix</keyword>
<name>A0A9K3CZB5_9EUKA</name>
<dbReference type="Gene3D" id="3.30.70.1230">
    <property type="entry name" value="Nucleotide cyclase"/>
    <property type="match status" value="1"/>
</dbReference>
<dbReference type="OrthoDB" id="6127067at2759"/>
<evidence type="ECO:0000313" key="4">
    <source>
        <dbReference type="EMBL" id="GIQ86169.1"/>
    </source>
</evidence>
<dbReference type="SUPFAM" id="SSF55073">
    <property type="entry name" value="Nucleotide cyclase"/>
    <property type="match status" value="1"/>
</dbReference>
<dbReference type="GO" id="GO:0035556">
    <property type="term" value="P:intracellular signal transduction"/>
    <property type="evidence" value="ECO:0007669"/>
    <property type="project" value="InterPro"/>
</dbReference>
<gene>
    <name evidence="4" type="ORF">KIPB_007971</name>
</gene>
<dbReference type="InterPro" id="IPR029787">
    <property type="entry name" value="Nucleotide_cyclase"/>
</dbReference>
<keyword evidence="2" id="KW-0812">Transmembrane</keyword>
<dbReference type="Pfam" id="PF00211">
    <property type="entry name" value="Guanylate_cyc"/>
    <property type="match status" value="1"/>
</dbReference>
<evidence type="ECO:0000256" key="1">
    <source>
        <dbReference type="SAM" id="MobiDB-lite"/>
    </source>
</evidence>
<accession>A0A9K3CZB5</accession>
<proteinExistence type="predicted"/>
<feature type="domain" description="Guanylate cyclase" evidence="3">
    <location>
        <begin position="885"/>
        <end position="940"/>
    </location>
</feature>
<dbReference type="InterPro" id="IPR001054">
    <property type="entry name" value="A/G_cyclase"/>
</dbReference>
<feature type="non-terminal residue" evidence="4">
    <location>
        <position position="1"/>
    </location>
</feature>
<keyword evidence="5" id="KW-1185">Reference proteome</keyword>
<organism evidence="4 5">
    <name type="scientific">Kipferlia bialata</name>
    <dbReference type="NCBI Taxonomy" id="797122"/>
    <lineage>
        <taxon>Eukaryota</taxon>
        <taxon>Metamonada</taxon>
        <taxon>Carpediemonas-like organisms</taxon>
        <taxon>Kipferlia</taxon>
    </lineage>
</organism>
<feature type="region of interest" description="Disordered" evidence="1">
    <location>
        <begin position="774"/>
        <end position="798"/>
    </location>
</feature>